<dbReference type="PANTHER" id="PTHR23546">
    <property type="entry name" value="TRANSPORT PROTEIN"/>
    <property type="match status" value="1"/>
</dbReference>
<dbReference type="InterPro" id="IPR036259">
    <property type="entry name" value="MFS_trans_sf"/>
</dbReference>
<dbReference type="InterPro" id="IPR011701">
    <property type="entry name" value="MFS"/>
</dbReference>
<evidence type="ECO:0000256" key="2">
    <source>
        <dbReference type="ARBA" id="ARBA00022989"/>
    </source>
</evidence>
<evidence type="ECO:0000256" key="1">
    <source>
        <dbReference type="ARBA" id="ARBA00022692"/>
    </source>
</evidence>
<feature type="transmembrane region" description="Helical" evidence="4">
    <location>
        <begin position="100"/>
        <end position="120"/>
    </location>
</feature>
<organism evidence="6 7">
    <name type="scientific">Pseudomonas chlororaphis</name>
    <dbReference type="NCBI Taxonomy" id="587753"/>
    <lineage>
        <taxon>Bacteria</taxon>
        <taxon>Pseudomonadati</taxon>
        <taxon>Pseudomonadota</taxon>
        <taxon>Gammaproteobacteria</taxon>
        <taxon>Pseudomonadales</taxon>
        <taxon>Pseudomonadaceae</taxon>
        <taxon>Pseudomonas</taxon>
    </lineage>
</organism>
<dbReference type="Proteomes" id="UP000323924">
    <property type="component" value="Unassembled WGS sequence"/>
</dbReference>
<dbReference type="PANTHER" id="PTHR23546:SF1">
    <property type="entry name" value="MEMBRANE PROTEIN"/>
    <property type="match status" value="1"/>
</dbReference>
<dbReference type="AlphaFoldDB" id="A0AB34C706"/>
<feature type="transmembrane region" description="Helical" evidence="4">
    <location>
        <begin position="305"/>
        <end position="328"/>
    </location>
</feature>
<name>A0AB34C706_9PSED</name>
<keyword evidence="2 4" id="KW-1133">Transmembrane helix</keyword>
<feature type="transmembrane region" description="Helical" evidence="4">
    <location>
        <begin position="340"/>
        <end position="363"/>
    </location>
</feature>
<dbReference type="RefSeq" id="WP_150050223.1">
    <property type="nucleotide sequence ID" value="NZ_VWPC01000008.1"/>
</dbReference>
<dbReference type="InterPro" id="IPR020846">
    <property type="entry name" value="MFS_dom"/>
</dbReference>
<gene>
    <name evidence="6" type="ORF">F2A38_10705</name>
</gene>
<feature type="transmembrane region" description="Helical" evidence="4">
    <location>
        <begin position="369"/>
        <end position="387"/>
    </location>
</feature>
<feature type="transmembrane region" description="Helical" evidence="4">
    <location>
        <begin position="214"/>
        <end position="235"/>
    </location>
</feature>
<evidence type="ECO:0000313" key="6">
    <source>
        <dbReference type="EMBL" id="KAA5842668.1"/>
    </source>
</evidence>
<feature type="transmembrane region" description="Helical" evidence="4">
    <location>
        <begin position="167"/>
        <end position="184"/>
    </location>
</feature>
<feature type="domain" description="Major facilitator superfamily (MFS) profile" evidence="5">
    <location>
        <begin position="11"/>
        <end position="393"/>
    </location>
</feature>
<feature type="transmembrane region" description="Helical" evidence="4">
    <location>
        <begin position="281"/>
        <end position="299"/>
    </location>
</feature>
<proteinExistence type="predicted"/>
<protein>
    <submittedName>
        <fullName evidence="6">MFS transporter</fullName>
    </submittedName>
</protein>
<feature type="transmembrane region" description="Helical" evidence="4">
    <location>
        <begin position="76"/>
        <end position="94"/>
    </location>
</feature>
<reference evidence="6 7" key="1">
    <citation type="submission" date="2019-09" db="EMBL/GenBank/DDBJ databases">
        <authorList>
            <person name="Vacheron J."/>
            <person name="Dubost A."/>
            <person name="Prigent-Combaret C."/>
            <person name="Muller D."/>
        </authorList>
    </citation>
    <scope>NUCLEOTIDE SEQUENCE [LARGE SCALE GENOMIC DNA]</scope>
    <source>
        <strain evidence="6 7">JV497</strain>
    </source>
</reference>
<evidence type="ECO:0000256" key="4">
    <source>
        <dbReference type="SAM" id="Phobius"/>
    </source>
</evidence>
<evidence type="ECO:0000313" key="7">
    <source>
        <dbReference type="Proteomes" id="UP000323924"/>
    </source>
</evidence>
<sequence length="416" mass="44205">MLATLRNYPTTVNLLLSASLILTLARAITLPYLVIYLSGHFHLSIADVGLVIGSTLIIGSLLSLYGGFLVDRMSSYRLILVCSGVFTAGFLGTFVARDLWLFYLCLVSINLAYAVIDIAVKSGFGSLLPAAGRGEVFSIKYTLTNIGYAVGPFLGAGLAGLDISLPFLLSAGLGAGFLFIYFVWGDRGLAGVEPSQPRAPFLAVGKLLLSDRRLVCFTLGGLLSAVVFGQFSAYLSQYMVVTTTAETAYRIISSIVATNALTVISLQYLIGRKISQQHLSLWLAGGLVMFVLGLAGFALSTTLVFWVGAMVIFTLGEIIVFPAEYMFIDNIAPSHLRGMYYGAQNLSNLGAALGPVLCGAVLAVQPPQYIFYMLMLFIVAGGMLYFLGAAIAGNTAPGEEGVAGGQQGRGWKVAEK</sequence>
<feature type="transmembrane region" description="Helical" evidence="4">
    <location>
        <begin position="141"/>
        <end position="161"/>
    </location>
</feature>
<dbReference type="SUPFAM" id="SSF103473">
    <property type="entry name" value="MFS general substrate transporter"/>
    <property type="match status" value="1"/>
</dbReference>
<dbReference type="EMBL" id="VWPC01000008">
    <property type="protein sequence ID" value="KAA5842668.1"/>
    <property type="molecule type" value="Genomic_DNA"/>
</dbReference>
<dbReference type="PROSITE" id="PS50850">
    <property type="entry name" value="MFS"/>
    <property type="match status" value="1"/>
</dbReference>
<evidence type="ECO:0000256" key="3">
    <source>
        <dbReference type="ARBA" id="ARBA00023136"/>
    </source>
</evidence>
<comment type="caution">
    <text evidence="6">The sequence shown here is derived from an EMBL/GenBank/DDBJ whole genome shotgun (WGS) entry which is preliminary data.</text>
</comment>
<dbReference type="Gene3D" id="1.20.1250.20">
    <property type="entry name" value="MFS general substrate transporter like domains"/>
    <property type="match status" value="1"/>
</dbReference>
<keyword evidence="3 4" id="KW-0472">Membrane</keyword>
<feature type="transmembrane region" description="Helical" evidence="4">
    <location>
        <begin position="247"/>
        <end position="269"/>
    </location>
</feature>
<evidence type="ECO:0000259" key="5">
    <source>
        <dbReference type="PROSITE" id="PS50850"/>
    </source>
</evidence>
<accession>A0AB34C706</accession>
<dbReference type="GO" id="GO:0022857">
    <property type="term" value="F:transmembrane transporter activity"/>
    <property type="evidence" value="ECO:0007669"/>
    <property type="project" value="InterPro"/>
</dbReference>
<feature type="transmembrane region" description="Helical" evidence="4">
    <location>
        <begin position="43"/>
        <end position="64"/>
    </location>
</feature>
<keyword evidence="1 4" id="KW-0812">Transmembrane</keyword>
<dbReference type="Pfam" id="PF07690">
    <property type="entry name" value="MFS_1"/>
    <property type="match status" value="1"/>
</dbReference>